<dbReference type="EMBL" id="FTOA01000006">
    <property type="protein sequence ID" value="SIT06188.1"/>
    <property type="molecule type" value="Genomic_DNA"/>
</dbReference>
<evidence type="ECO:0000313" key="3">
    <source>
        <dbReference type="Proteomes" id="UP000185678"/>
    </source>
</evidence>
<dbReference type="Proteomes" id="UP000185678">
    <property type="component" value="Unassembled WGS sequence"/>
</dbReference>
<dbReference type="RefSeq" id="WP_076401424.1">
    <property type="nucleotide sequence ID" value="NZ_FTOA01000006.1"/>
</dbReference>
<dbReference type="PANTHER" id="PTHR33677">
    <property type="entry name" value="TRANSCRIPTIONAL REPRESSOR FRMR-RELATED"/>
    <property type="match status" value="1"/>
</dbReference>
<proteinExistence type="inferred from homology"/>
<dbReference type="GO" id="GO:0045892">
    <property type="term" value="P:negative regulation of DNA-templated transcription"/>
    <property type="evidence" value="ECO:0007669"/>
    <property type="project" value="UniProtKB-ARBA"/>
</dbReference>
<keyword evidence="2" id="KW-0238">DNA-binding</keyword>
<dbReference type="Gene3D" id="1.20.58.1000">
    <property type="entry name" value="Metal-sensitive repressor, helix protomer"/>
    <property type="match status" value="1"/>
</dbReference>
<dbReference type="GO" id="GO:0003677">
    <property type="term" value="F:DNA binding"/>
    <property type="evidence" value="ECO:0007669"/>
    <property type="project" value="UniProtKB-KW"/>
</dbReference>
<dbReference type="CDD" id="cd10153">
    <property type="entry name" value="RcnR-FrmR-like_DUF156"/>
    <property type="match status" value="1"/>
</dbReference>
<dbReference type="PANTHER" id="PTHR33677:SF5">
    <property type="entry name" value="TRANSCRIPTIONAL REPRESSOR FRMR"/>
    <property type="match status" value="1"/>
</dbReference>
<dbReference type="OrthoDB" id="9806052at2"/>
<reference evidence="2 3" key="1">
    <citation type="submission" date="2017-01" db="EMBL/GenBank/DDBJ databases">
        <authorList>
            <person name="Mah S.A."/>
            <person name="Swanson W.J."/>
            <person name="Moy G.W."/>
            <person name="Vacquier V.D."/>
        </authorList>
    </citation>
    <scope>NUCLEOTIDE SEQUENCE [LARGE SCALE GENOMIC DNA]</scope>
    <source>
        <strain evidence="2 3">DSM 11589</strain>
    </source>
</reference>
<keyword evidence="3" id="KW-1185">Reference proteome</keyword>
<dbReference type="AlphaFoldDB" id="A0A1N7P6L3"/>
<comment type="similarity">
    <text evidence="1">Belongs to the FrmR/RcnR family.</text>
</comment>
<evidence type="ECO:0000256" key="1">
    <source>
        <dbReference type="ARBA" id="ARBA00005260"/>
    </source>
</evidence>
<organism evidence="2 3">
    <name type="scientific">Insolitispirillum peregrinum</name>
    <dbReference type="NCBI Taxonomy" id="80876"/>
    <lineage>
        <taxon>Bacteria</taxon>
        <taxon>Pseudomonadati</taxon>
        <taxon>Pseudomonadota</taxon>
        <taxon>Alphaproteobacteria</taxon>
        <taxon>Rhodospirillales</taxon>
        <taxon>Novispirillaceae</taxon>
        <taxon>Insolitispirillum</taxon>
    </lineage>
</organism>
<evidence type="ECO:0000313" key="2">
    <source>
        <dbReference type="EMBL" id="SIT06188.1"/>
    </source>
</evidence>
<dbReference type="Pfam" id="PF02583">
    <property type="entry name" value="Trns_repr_metal"/>
    <property type="match status" value="1"/>
</dbReference>
<name>A0A1N7P6L3_9PROT</name>
<protein>
    <submittedName>
        <fullName evidence="2">DNA-binding transcriptional regulator, FrmR family</fullName>
    </submittedName>
</protein>
<dbReference type="STRING" id="80876.SAMN05421779_106103"/>
<dbReference type="GO" id="GO:0046872">
    <property type="term" value="F:metal ion binding"/>
    <property type="evidence" value="ECO:0007669"/>
    <property type="project" value="InterPro"/>
</dbReference>
<gene>
    <name evidence="2" type="ORF">SAMN05421779_106103</name>
</gene>
<dbReference type="InterPro" id="IPR038390">
    <property type="entry name" value="Metal_Tscrpt_repr_sf"/>
</dbReference>
<dbReference type="InterPro" id="IPR003735">
    <property type="entry name" value="Metal_Tscrpt_repr"/>
</dbReference>
<accession>A0A1N7P6L3</accession>
<sequence>MSHTLRDKDKLLARVRRLRGQMDGIERALLAEAPCSEVLRQLASARGAMNGLTAEVMEDHLREHVLEADSEPERRQAVEEMIEVIRSYLK</sequence>